<evidence type="ECO:0000256" key="9">
    <source>
        <dbReference type="ARBA" id="ARBA00023136"/>
    </source>
</evidence>
<dbReference type="EMBL" id="BQNB010017046">
    <property type="protein sequence ID" value="GJT58766.1"/>
    <property type="molecule type" value="Genomic_DNA"/>
</dbReference>
<organism evidence="12 13">
    <name type="scientific">Tanacetum coccineum</name>
    <dbReference type="NCBI Taxonomy" id="301880"/>
    <lineage>
        <taxon>Eukaryota</taxon>
        <taxon>Viridiplantae</taxon>
        <taxon>Streptophyta</taxon>
        <taxon>Embryophyta</taxon>
        <taxon>Tracheophyta</taxon>
        <taxon>Spermatophyta</taxon>
        <taxon>Magnoliopsida</taxon>
        <taxon>eudicotyledons</taxon>
        <taxon>Gunneridae</taxon>
        <taxon>Pentapetalae</taxon>
        <taxon>asterids</taxon>
        <taxon>campanulids</taxon>
        <taxon>Asterales</taxon>
        <taxon>Asteraceae</taxon>
        <taxon>Asteroideae</taxon>
        <taxon>Anthemideae</taxon>
        <taxon>Anthemidinae</taxon>
        <taxon>Tanacetum</taxon>
    </lineage>
</organism>
<evidence type="ECO:0000256" key="10">
    <source>
        <dbReference type="ARBA" id="ARBA00024479"/>
    </source>
</evidence>
<sequence length="85" mass="9842">MFSRLAIKKICKFVLMKKLRKILLGDIDFDQLDVQLRNGTIHLKDVALNATFLIKRRFTYEHLIDAAEVEVMSSNHDKGSLTSMF</sequence>
<evidence type="ECO:0000313" key="12">
    <source>
        <dbReference type="EMBL" id="GJT58766.1"/>
    </source>
</evidence>
<proteinExistence type="inferred from homology"/>
<keyword evidence="7" id="KW-0072">Autophagy</keyword>
<evidence type="ECO:0000256" key="7">
    <source>
        <dbReference type="ARBA" id="ARBA00023006"/>
    </source>
</evidence>
<dbReference type="PANTHER" id="PTHR13190:SF1">
    <property type="entry name" value="AUTOPHAGY-RELATED 2, ISOFORM A"/>
    <property type="match status" value="1"/>
</dbReference>
<evidence type="ECO:0000256" key="11">
    <source>
        <dbReference type="ARBA" id="ARBA00024615"/>
    </source>
</evidence>
<accession>A0ABQ5F5Z9</accession>
<dbReference type="PANTHER" id="PTHR13190">
    <property type="entry name" value="AUTOPHAGY-RELATED 2, ISOFORM A"/>
    <property type="match status" value="1"/>
</dbReference>
<comment type="catalytic activity">
    <reaction evidence="10">
        <text>a 1,2-diacyl-sn-glycero-3-phospho-L-serine(in) = a 1,2-diacyl-sn-glycero-3-phospho-L-serine(out)</text>
        <dbReference type="Rhea" id="RHEA:38663"/>
        <dbReference type="ChEBI" id="CHEBI:57262"/>
    </reaction>
</comment>
<comment type="subcellular location">
    <subcellularLocation>
        <location evidence="1">Endoplasmic reticulum membrane</location>
        <topology evidence="1">Peripheral membrane protein</topology>
    </subcellularLocation>
    <subcellularLocation>
        <location evidence="2">Preautophagosomal structure membrane</location>
        <topology evidence="2">Peripheral membrane protein</topology>
    </subcellularLocation>
</comment>
<evidence type="ECO:0000313" key="13">
    <source>
        <dbReference type="Proteomes" id="UP001151760"/>
    </source>
</evidence>
<protein>
    <recommendedName>
        <fullName evidence="4">Autophagy-related protein 2</fullName>
    </recommendedName>
</protein>
<evidence type="ECO:0000256" key="8">
    <source>
        <dbReference type="ARBA" id="ARBA00023055"/>
    </source>
</evidence>
<gene>
    <name evidence="12" type="ORF">Tco_1002299</name>
</gene>
<keyword evidence="5" id="KW-0813">Transport</keyword>
<name>A0ABQ5F5Z9_9ASTR</name>
<evidence type="ECO:0000256" key="4">
    <source>
        <dbReference type="ARBA" id="ARBA00018070"/>
    </source>
</evidence>
<keyword evidence="9" id="KW-0472">Membrane</keyword>
<evidence type="ECO:0000256" key="1">
    <source>
        <dbReference type="ARBA" id="ARBA00004406"/>
    </source>
</evidence>
<evidence type="ECO:0000256" key="2">
    <source>
        <dbReference type="ARBA" id="ARBA00004623"/>
    </source>
</evidence>
<dbReference type="Proteomes" id="UP001151760">
    <property type="component" value="Unassembled WGS sequence"/>
</dbReference>
<evidence type="ECO:0000256" key="6">
    <source>
        <dbReference type="ARBA" id="ARBA00022824"/>
    </source>
</evidence>
<comment type="similarity">
    <text evidence="3">Belongs to the ATG2 family.</text>
</comment>
<keyword evidence="13" id="KW-1185">Reference proteome</keyword>
<evidence type="ECO:0000256" key="5">
    <source>
        <dbReference type="ARBA" id="ARBA00022448"/>
    </source>
</evidence>
<reference evidence="12" key="1">
    <citation type="journal article" date="2022" name="Int. J. Mol. Sci.">
        <title>Draft Genome of Tanacetum Coccineum: Genomic Comparison of Closely Related Tanacetum-Family Plants.</title>
        <authorList>
            <person name="Yamashiro T."/>
            <person name="Shiraishi A."/>
            <person name="Nakayama K."/>
            <person name="Satake H."/>
        </authorList>
    </citation>
    <scope>NUCLEOTIDE SEQUENCE</scope>
</reference>
<comment type="caution">
    <text evidence="12">The sequence shown here is derived from an EMBL/GenBank/DDBJ whole genome shotgun (WGS) entry which is preliminary data.</text>
</comment>
<keyword evidence="8" id="KW-0445">Lipid transport</keyword>
<dbReference type="InterPro" id="IPR026849">
    <property type="entry name" value="ATG2"/>
</dbReference>
<keyword evidence="6" id="KW-0256">Endoplasmic reticulum</keyword>
<comment type="catalytic activity">
    <reaction evidence="11">
        <text>a 1,2-diacyl-sn-glycero-3-phosphoethanolamine(in) = a 1,2-diacyl-sn-glycero-3-phosphoethanolamine(out)</text>
        <dbReference type="Rhea" id="RHEA:38895"/>
        <dbReference type="ChEBI" id="CHEBI:64612"/>
    </reaction>
</comment>
<evidence type="ECO:0000256" key="3">
    <source>
        <dbReference type="ARBA" id="ARBA00009714"/>
    </source>
</evidence>
<reference evidence="12" key="2">
    <citation type="submission" date="2022-01" db="EMBL/GenBank/DDBJ databases">
        <authorList>
            <person name="Yamashiro T."/>
            <person name="Shiraishi A."/>
            <person name="Satake H."/>
            <person name="Nakayama K."/>
        </authorList>
    </citation>
    <scope>NUCLEOTIDE SEQUENCE</scope>
</reference>